<dbReference type="InterPro" id="IPR039426">
    <property type="entry name" value="TonB-dep_rcpt-like"/>
</dbReference>
<dbReference type="InterPro" id="IPR036942">
    <property type="entry name" value="Beta-barrel_TonB_sf"/>
</dbReference>
<evidence type="ECO:0000256" key="5">
    <source>
        <dbReference type="ARBA" id="ARBA00022692"/>
    </source>
</evidence>
<keyword evidence="3 10" id="KW-0813">Transport</keyword>
<keyword evidence="7 11" id="KW-0798">TonB box</keyword>
<dbReference type="PROSITE" id="PS52016">
    <property type="entry name" value="TONB_DEPENDENT_REC_3"/>
    <property type="match status" value="1"/>
</dbReference>
<keyword evidence="4 10" id="KW-1134">Transmembrane beta strand</keyword>
<dbReference type="PATRIC" id="fig|291169.3.peg.29"/>
<evidence type="ECO:0000256" key="3">
    <source>
        <dbReference type="ARBA" id="ARBA00022448"/>
    </source>
</evidence>
<dbReference type="GO" id="GO:0015344">
    <property type="term" value="F:siderophore uptake transmembrane transporter activity"/>
    <property type="evidence" value="ECO:0007669"/>
    <property type="project" value="TreeGrafter"/>
</dbReference>
<feature type="domain" description="TonB-dependent receptor-like beta-barrel" evidence="13">
    <location>
        <begin position="257"/>
        <end position="643"/>
    </location>
</feature>
<dbReference type="GO" id="GO:0015232">
    <property type="term" value="F:heme transmembrane transporter activity"/>
    <property type="evidence" value="ECO:0007669"/>
    <property type="project" value="InterPro"/>
</dbReference>
<dbReference type="InterPro" id="IPR037066">
    <property type="entry name" value="Plug_dom_sf"/>
</dbReference>
<evidence type="ECO:0000256" key="7">
    <source>
        <dbReference type="ARBA" id="ARBA00023077"/>
    </source>
</evidence>
<evidence type="ECO:0000256" key="10">
    <source>
        <dbReference type="PROSITE-ProRule" id="PRU01360"/>
    </source>
</evidence>
<feature type="chain" id="PRO_5009128736" evidence="12">
    <location>
        <begin position="29"/>
        <end position="670"/>
    </location>
</feature>
<dbReference type="EMBL" id="MCRI01000001">
    <property type="protein sequence ID" value="ODN68058.1"/>
    <property type="molecule type" value="Genomic_DNA"/>
</dbReference>
<evidence type="ECO:0000256" key="9">
    <source>
        <dbReference type="ARBA" id="ARBA00023237"/>
    </source>
</evidence>
<dbReference type="GO" id="GO:0009279">
    <property type="term" value="C:cell outer membrane"/>
    <property type="evidence" value="ECO:0007669"/>
    <property type="project" value="UniProtKB-SubCell"/>
</dbReference>
<dbReference type="CDD" id="cd01347">
    <property type="entry name" value="ligand_gated_channel"/>
    <property type="match status" value="1"/>
</dbReference>
<dbReference type="InterPro" id="IPR012910">
    <property type="entry name" value="Plug_dom"/>
</dbReference>
<dbReference type="InterPro" id="IPR010949">
    <property type="entry name" value="TonB_Hb/transfer/lactofer_rcpt"/>
</dbReference>
<dbReference type="InterPro" id="IPR000531">
    <property type="entry name" value="Beta-barrel_TonB"/>
</dbReference>
<protein>
    <submittedName>
        <fullName evidence="15">Heme/hemopexin utilization protein C</fullName>
    </submittedName>
</protein>
<reference evidence="15 16" key="1">
    <citation type="submission" date="2016-07" db="EMBL/GenBank/DDBJ databases">
        <title>Draft Genome Sequence of Methylophaga muralis Bur 1.</title>
        <authorList>
            <person name="Vasilenko O.V."/>
            <person name="Doronina N.V."/>
            <person name="Shmareva M.N."/>
            <person name="Tarlachkov S.V."/>
            <person name="Mustakhimov I."/>
            <person name="Trotsenko Y.A."/>
        </authorList>
    </citation>
    <scope>NUCLEOTIDE SEQUENCE [LARGE SCALE GENOMIC DNA]</scope>
    <source>
        <strain evidence="15 16">Bur 1</strain>
    </source>
</reference>
<keyword evidence="6 12" id="KW-0732">Signal</keyword>
<evidence type="ECO:0000259" key="13">
    <source>
        <dbReference type="Pfam" id="PF00593"/>
    </source>
</evidence>
<dbReference type="PANTHER" id="PTHR30069:SF41">
    <property type="entry name" value="HEME_HEMOPEXIN UTILIZATION PROTEIN C"/>
    <property type="match status" value="1"/>
</dbReference>
<keyword evidence="9 10" id="KW-0998">Cell outer membrane</keyword>
<dbReference type="NCBIfam" id="TIGR01785">
    <property type="entry name" value="TonB-hemin"/>
    <property type="match status" value="1"/>
</dbReference>
<dbReference type="Gene3D" id="2.170.130.10">
    <property type="entry name" value="TonB-dependent receptor, plug domain"/>
    <property type="match status" value="1"/>
</dbReference>
<evidence type="ECO:0000256" key="8">
    <source>
        <dbReference type="ARBA" id="ARBA00023136"/>
    </source>
</evidence>
<sequence>MNTQRKTLPTLIQSVLLLSPLLVSTSHAQTPLEMEEIKITATRNAEQSVTPSRNITVIDKAELEQIQATSVPQTVAHLPNVTLSGGPRDDVQNVNIRGLGDTQVLQLVDGVRQNFMSGHRPTYFLDPELIKSVEVVKGPSSALWGSGALGGVISQNTIHAADLLGTKDFGGFIKQGYHSNSDKWLTTAALAGRFENLDWLVSSFYRDGNDIELGNGKNLEGSAARDKGVMAKVDWFIDDAQTATFNIRSSEVAGEVPSNGSANIDSRNVMINRENQTDHASVDYRLNPGSDWLNAQLMLYWNNTEMQEYRLSDRRADNTEIETLGLNLNNRTELGNISFIYGVDGYQDKLSTARSGINRPTPMNATTEVWGAFTEVHVPLAEAWRLELGGRYDYFSTEASNSDEDRSNNAFSPSAAMVWQTTEKLNLTLRYDEAFRAPSVEELYTSGTHFCYFGNICNTYIPDPNLKPEESRNWEFSADYNLQAVFRENDRLNLRADIFYNEVDNFIEQELTNYAVIFGSPFALNTEYSNVDEARLKGFELTFNYGLNDFNAALSYGQTRGEDKQTGEKISGIPADKWVLDLSQRFVNRSVKTGLRVSHIEAQNRTPSADSRDYDRYTLADIYATWEPVTMPNLKLDLSLNNLTDQYYRVAFQELYMPGRDVRLAVRYQF</sequence>
<dbReference type="NCBIfam" id="TIGR01786">
    <property type="entry name" value="TonB-hemlactrns"/>
    <property type="match status" value="1"/>
</dbReference>
<keyword evidence="8 10" id="KW-0472">Membrane</keyword>
<gene>
    <name evidence="15" type="primary">hxuC_1</name>
    <name evidence="15" type="ORF">A9E74_00030</name>
</gene>
<accession>A0A1E3GVE9</accession>
<dbReference type="Gene3D" id="2.40.170.20">
    <property type="entry name" value="TonB-dependent receptor, beta-barrel domain"/>
    <property type="match status" value="1"/>
</dbReference>
<feature type="signal peptide" evidence="12">
    <location>
        <begin position="1"/>
        <end position="28"/>
    </location>
</feature>
<dbReference type="InterPro" id="IPR011276">
    <property type="entry name" value="TonB_haem/Hb_rcpt"/>
</dbReference>
<dbReference type="RefSeq" id="WP_069294655.1">
    <property type="nucleotide sequence ID" value="NZ_MCRI01000001.1"/>
</dbReference>
<keyword evidence="5 10" id="KW-0812">Transmembrane</keyword>
<evidence type="ECO:0000256" key="12">
    <source>
        <dbReference type="SAM" id="SignalP"/>
    </source>
</evidence>
<dbReference type="SUPFAM" id="SSF56935">
    <property type="entry name" value="Porins"/>
    <property type="match status" value="1"/>
</dbReference>
<dbReference type="PANTHER" id="PTHR30069">
    <property type="entry name" value="TONB-DEPENDENT OUTER MEMBRANE RECEPTOR"/>
    <property type="match status" value="1"/>
</dbReference>
<dbReference type="Pfam" id="PF07715">
    <property type="entry name" value="Plug"/>
    <property type="match status" value="1"/>
</dbReference>
<dbReference type="Proteomes" id="UP000094379">
    <property type="component" value="Unassembled WGS sequence"/>
</dbReference>
<dbReference type="AlphaFoldDB" id="A0A1E3GVE9"/>
<comment type="caution">
    <text evidence="15">The sequence shown here is derived from an EMBL/GenBank/DDBJ whole genome shotgun (WGS) entry which is preliminary data.</text>
</comment>
<comment type="subcellular location">
    <subcellularLocation>
        <location evidence="1 10">Cell outer membrane</location>
        <topology evidence="1 10">Multi-pass membrane protein</topology>
    </subcellularLocation>
</comment>
<proteinExistence type="inferred from homology"/>
<evidence type="ECO:0000256" key="2">
    <source>
        <dbReference type="ARBA" id="ARBA00009810"/>
    </source>
</evidence>
<evidence type="ECO:0000313" key="16">
    <source>
        <dbReference type="Proteomes" id="UP000094379"/>
    </source>
</evidence>
<keyword evidence="16" id="KW-1185">Reference proteome</keyword>
<organism evidence="15 16">
    <name type="scientific">Methylophaga muralis</name>
    <dbReference type="NCBI Taxonomy" id="291169"/>
    <lineage>
        <taxon>Bacteria</taxon>
        <taxon>Pseudomonadati</taxon>
        <taxon>Pseudomonadota</taxon>
        <taxon>Gammaproteobacteria</taxon>
        <taxon>Thiotrichales</taxon>
        <taxon>Piscirickettsiaceae</taxon>
        <taxon>Methylophaga</taxon>
    </lineage>
</organism>
<evidence type="ECO:0000256" key="1">
    <source>
        <dbReference type="ARBA" id="ARBA00004571"/>
    </source>
</evidence>
<dbReference type="STRING" id="291169.A9E74_00030"/>
<evidence type="ECO:0000256" key="6">
    <source>
        <dbReference type="ARBA" id="ARBA00022729"/>
    </source>
</evidence>
<dbReference type="GO" id="GO:0044718">
    <property type="term" value="P:siderophore transmembrane transport"/>
    <property type="evidence" value="ECO:0007669"/>
    <property type="project" value="TreeGrafter"/>
</dbReference>
<evidence type="ECO:0000256" key="11">
    <source>
        <dbReference type="RuleBase" id="RU003357"/>
    </source>
</evidence>
<evidence type="ECO:0000259" key="14">
    <source>
        <dbReference type="Pfam" id="PF07715"/>
    </source>
</evidence>
<evidence type="ECO:0000313" key="15">
    <source>
        <dbReference type="EMBL" id="ODN68058.1"/>
    </source>
</evidence>
<dbReference type="Pfam" id="PF00593">
    <property type="entry name" value="TonB_dep_Rec_b-barrel"/>
    <property type="match status" value="1"/>
</dbReference>
<evidence type="ECO:0000256" key="4">
    <source>
        <dbReference type="ARBA" id="ARBA00022452"/>
    </source>
</evidence>
<feature type="domain" description="TonB-dependent receptor plug" evidence="14">
    <location>
        <begin position="53"/>
        <end position="152"/>
    </location>
</feature>
<name>A0A1E3GVE9_9GAMM</name>
<comment type="similarity">
    <text evidence="2 10 11">Belongs to the TonB-dependent receptor family.</text>
</comment>